<dbReference type="InterPro" id="IPR050901">
    <property type="entry name" value="BP-dep_ABC_trans_perm"/>
</dbReference>
<reference evidence="9" key="1">
    <citation type="journal article" date="2014" name="Int. J. Syst. Evol. Microbiol.">
        <title>Complete genome sequence of Corynebacterium casei LMG S-19264T (=DSM 44701T), isolated from a smear-ripened cheese.</title>
        <authorList>
            <consortium name="US DOE Joint Genome Institute (JGI-PGF)"/>
            <person name="Walter F."/>
            <person name="Albersmeier A."/>
            <person name="Kalinowski J."/>
            <person name="Ruckert C."/>
        </authorList>
    </citation>
    <scope>NUCLEOTIDE SEQUENCE</scope>
    <source>
        <strain evidence="9">CGMCC 4.7306</strain>
    </source>
</reference>
<dbReference type="PROSITE" id="PS50928">
    <property type="entry name" value="ABC_TM1"/>
    <property type="match status" value="1"/>
</dbReference>
<evidence type="ECO:0000259" key="8">
    <source>
        <dbReference type="PROSITE" id="PS50928"/>
    </source>
</evidence>
<feature type="transmembrane region" description="Helical" evidence="7">
    <location>
        <begin position="73"/>
        <end position="95"/>
    </location>
</feature>
<dbReference type="PANTHER" id="PTHR32243">
    <property type="entry name" value="MALTOSE TRANSPORT SYSTEM PERMEASE-RELATED"/>
    <property type="match status" value="1"/>
</dbReference>
<gene>
    <name evidence="9" type="ORF">GCM10011575_38730</name>
</gene>
<evidence type="ECO:0000256" key="4">
    <source>
        <dbReference type="ARBA" id="ARBA00022692"/>
    </source>
</evidence>
<feature type="domain" description="ABC transmembrane type-1" evidence="8">
    <location>
        <begin position="69"/>
        <end position="256"/>
    </location>
</feature>
<dbReference type="InterPro" id="IPR000515">
    <property type="entry name" value="MetI-like"/>
</dbReference>
<evidence type="ECO:0000313" key="10">
    <source>
        <dbReference type="Proteomes" id="UP000613840"/>
    </source>
</evidence>
<dbReference type="SUPFAM" id="SSF161098">
    <property type="entry name" value="MetI-like"/>
    <property type="match status" value="1"/>
</dbReference>
<dbReference type="CDD" id="cd06261">
    <property type="entry name" value="TM_PBP2"/>
    <property type="match status" value="1"/>
</dbReference>
<protein>
    <submittedName>
        <fullName evidence="9">ABC transporter permease</fullName>
    </submittedName>
</protein>
<feature type="transmembrane region" description="Helical" evidence="7">
    <location>
        <begin position="194"/>
        <end position="216"/>
    </location>
</feature>
<reference evidence="9" key="2">
    <citation type="submission" date="2020-09" db="EMBL/GenBank/DDBJ databases">
        <authorList>
            <person name="Sun Q."/>
            <person name="Zhou Y."/>
        </authorList>
    </citation>
    <scope>NUCLEOTIDE SEQUENCE</scope>
    <source>
        <strain evidence="9">CGMCC 4.7306</strain>
    </source>
</reference>
<dbReference type="Pfam" id="PF00528">
    <property type="entry name" value="BPD_transp_1"/>
    <property type="match status" value="1"/>
</dbReference>
<keyword evidence="10" id="KW-1185">Reference proteome</keyword>
<keyword evidence="3" id="KW-1003">Cell membrane</keyword>
<evidence type="ECO:0000256" key="1">
    <source>
        <dbReference type="ARBA" id="ARBA00004651"/>
    </source>
</evidence>
<feature type="transmembrane region" description="Helical" evidence="7">
    <location>
        <begin position="101"/>
        <end position="125"/>
    </location>
</feature>
<dbReference type="GO" id="GO:0005886">
    <property type="term" value="C:plasma membrane"/>
    <property type="evidence" value="ECO:0007669"/>
    <property type="project" value="UniProtKB-SubCell"/>
</dbReference>
<feature type="transmembrane region" description="Helical" evidence="7">
    <location>
        <begin position="137"/>
        <end position="158"/>
    </location>
</feature>
<evidence type="ECO:0000256" key="3">
    <source>
        <dbReference type="ARBA" id="ARBA00022475"/>
    </source>
</evidence>
<comment type="similarity">
    <text evidence="7">Belongs to the binding-protein-dependent transport system permease family.</text>
</comment>
<dbReference type="GO" id="GO:0055085">
    <property type="term" value="P:transmembrane transport"/>
    <property type="evidence" value="ECO:0007669"/>
    <property type="project" value="InterPro"/>
</dbReference>
<evidence type="ECO:0000256" key="6">
    <source>
        <dbReference type="ARBA" id="ARBA00023136"/>
    </source>
</evidence>
<feature type="transmembrane region" description="Helical" evidence="7">
    <location>
        <begin position="236"/>
        <end position="256"/>
    </location>
</feature>
<keyword evidence="4 7" id="KW-0812">Transmembrane</keyword>
<dbReference type="AlphaFoldDB" id="A0A917W8G5"/>
<keyword evidence="2 7" id="KW-0813">Transport</keyword>
<evidence type="ECO:0000256" key="7">
    <source>
        <dbReference type="RuleBase" id="RU363032"/>
    </source>
</evidence>
<evidence type="ECO:0000256" key="2">
    <source>
        <dbReference type="ARBA" id="ARBA00022448"/>
    </source>
</evidence>
<dbReference type="Proteomes" id="UP000613840">
    <property type="component" value="Unassembled WGS sequence"/>
</dbReference>
<comment type="subcellular location">
    <subcellularLocation>
        <location evidence="1 7">Cell membrane</location>
        <topology evidence="1 7">Multi-pass membrane protein</topology>
    </subcellularLocation>
</comment>
<keyword evidence="6 7" id="KW-0472">Membrane</keyword>
<sequence length="268" mass="28561">MTATQRRGRRWRFGLLVIITAITLAPLGGVLSSALGLTGDRGTAGAGSWLVTVGRSIADTLRGRSLYWFENSLGLSFGAVLVCVLVGAPAGYALARGRDRAVSGFALVVFLLQSFPPVLLLVPLFLMFARRQLVDNLFGLGVVYIALTLSFAIWMFAAYAGTIPVELEEAAWLDGCSVLGAYLRVVLRNSLPAVLTTSIFTFLSVWNDYLAAFTFVRSEDNYTLGVGLQAAGHSPVLAVLVAVPPLLIFVLLNRYFSVGGVAGAIGAR</sequence>
<proteinExistence type="inferred from homology"/>
<evidence type="ECO:0000256" key="5">
    <source>
        <dbReference type="ARBA" id="ARBA00022989"/>
    </source>
</evidence>
<organism evidence="9 10">
    <name type="scientific">Microlunatus endophyticus</name>
    <dbReference type="NCBI Taxonomy" id="1716077"/>
    <lineage>
        <taxon>Bacteria</taxon>
        <taxon>Bacillati</taxon>
        <taxon>Actinomycetota</taxon>
        <taxon>Actinomycetes</taxon>
        <taxon>Propionibacteriales</taxon>
        <taxon>Propionibacteriaceae</taxon>
        <taxon>Microlunatus</taxon>
    </lineage>
</organism>
<name>A0A917W8G5_9ACTN</name>
<evidence type="ECO:0000313" key="9">
    <source>
        <dbReference type="EMBL" id="GGL76832.1"/>
    </source>
</evidence>
<dbReference type="RefSeq" id="WP_188897039.1">
    <property type="nucleotide sequence ID" value="NZ_BMMZ01000012.1"/>
</dbReference>
<dbReference type="PANTHER" id="PTHR32243:SF18">
    <property type="entry name" value="INNER MEMBRANE ABC TRANSPORTER PERMEASE PROTEIN YCJP"/>
    <property type="match status" value="1"/>
</dbReference>
<dbReference type="InterPro" id="IPR035906">
    <property type="entry name" value="MetI-like_sf"/>
</dbReference>
<keyword evidence="5 7" id="KW-1133">Transmembrane helix</keyword>
<accession>A0A917W8G5</accession>
<comment type="caution">
    <text evidence="9">The sequence shown here is derived from an EMBL/GenBank/DDBJ whole genome shotgun (WGS) entry which is preliminary data.</text>
</comment>
<dbReference type="Gene3D" id="1.10.3720.10">
    <property type="entry name" value="MetI-like"/>
    <property type="match status" value="1"/>
</dbReference>
<dbReference type="EMBL" id="BMMZ01000012">
    <property type="protein sequence ID" value="GGL76832.1"/>
    <property type="molecule type" value="Genomic_DNA"/>
</dbReference>